<protein>
    <submittedName>
        <fullName evidence="2">Uncharacterized protein</fullName>
    </submittedName>
</protein>
<evidence type="ECO:0000313" key="2">
    <source>
        <dbReference type="EMBL" id="KAK3579502.1"/>
    </source>
</evidence>
<comment type="caution">
    <text evidence="2">The sequence shown here is derived from an EMBL/GenBank/DDBJ whole genome shotgun (WGS) entry which is preliminary data.</text>
</comment>
<sequence>MLVKLKDGCYDPHKINMEINNLRNAKERLRELIEKKKKEQDKYDKEQMRAYSTKLEKEEENEKNCHGEGTDLTSRFSRRVRMLLLLLMGDSRPFVLFPGQTGSPYPVGTIKEHKEADTDLIPLLVR</sequence>
<keyword evidence="3" id="KW-1185">Reference proteome</keyword>
<keyword evidence="1" id="KW-0175">Coiled coil</keyword>
<organism evidence="2 3">
    <name type="scientific">Potamilus streckersoni</name>
    <dbReference type="NCBI Taxonomy" id="2493646"/>
    <lineage>
        <taxon>Eukaryota</taxon>
        <taxon>Metazoa</taxon>
        <taxon>Spiralia</taxon>
        <taxon>Lophotrochozoa</taxon>
        <taxon>Mollusca</taxon>
        <taxon>Bivalvia</taxon>
        <taxon>Autobranchia</taxon>
        <taxon>Heteroconchia</taxon>
        <taxon>Palaeoheterodonta</taxon>
        <taxon>Unionida</taxon>
        <taxon>Unionoidea</taxon>
        <taxon>Unionidae</taxon>
        <taxon>Ambleminae</taxon>
        <taxon>Lampsilini</taxon>
        <taxon>Potamilus</taxon>
    </lineage>
</organism>
<reference evidence="2" key="3">
    <citation type="submission" date="2023-05" db="EMBL/GenBank/DDBJ databases">
        <authorList>
            <person name="Smith C.H."/>
        </authorList>
    </citation>
    <scope>NUCLEOTIDE SEQUENCE</scope>
    <source>
        <strain evidence="2">CHS0354</strain>
        <tissue evidence="2">Mantle</tissue>
    </source>
</reference>
<dbReference type="EMBL" id="JAEAOA010001694">
    <property type="protein sequence ID" value="KAK3579502.1"/>
    <property type="molecule type" value="Genomic_DNA"/>
</dbReference>
<reference evidence="2" key="2">
    <citation type="journal article" date="2021" name="Genome Biol. Evol.">
        <title>Developing a high-quality reference genome for a parasitic bivalve with doubly uniparental inheritance (Bivalvia: Unionida).</title>
        <authorList>
            <person name="Smith C.H."/>
        </authorList>
    </citation>
    <scope>NUCLEOTIDE SEQUENCE</scope>
    <source>
        <strain evidence="2">CHS0354</strain>
        <tissue evidence="2">Mantle</tissue>
    </source>
</reference>
<gene>
    <name evidence="2" type="ORF">CHS0354_028324</name>
</gene>
<reference evidence="2" key="1">
    <citation type="journal article" date="2021" name="Genome Biol. Evol.">
        <title>A High-Quality Reference Genome for a Parasitic Bivalve with Doubly Uniparental Inheritance (Bivalvia: Unionida).</title>
        <authorList>
            <person name="Smith C.H."/>
        </authorList>
    </citation>
    <scope>NUCLEOTIDE SEQUENCE</scope>
    <source>
        <strain evidence="2">CHS0354</strain>
    </source>
</reference>
<feature type="coiled-coil region" evidence="1">
    <location>
        <begin position="15"/>
        <end position="49"/>
    </location>
</feature>
<evidence type="ECO:0000313" key="3">
    <source>
        <dbReference type="Proteomes" id="UP001195483"/>
    </source>
</evidence>
<dbReference type="Proteomes" id="UP001195483">
    <property type="component" value="Unassembled WGS sequence"/>
</dbReference>
<name>A0AAE0RTQ9_9BIVA</name>
<accession>A0AAE0RTQ9</accession>
<evidence type="ECO:0000256" key="1">
    <source>
        <dbReference type="SAM" id="Coils"/>
    </source>
</evidence>
<proteinExistence type="predicted"/>
<dbReference type="AlphaFoldDB" id="A0AAE0RTQ9"/>